<keyword evidence="5" id="KW-0378">Hydrolase</keyword>
<dbReference type="EC" id="3.4.19.12" evidence="2"/>
<dbReference type="Proteomes" id="UP000664132">
    <property type="component" value="Unassembled WGS sequence"/>
</dbReference>
<evidence type="ECO:0000256" key="6">
    <source>
        <dbReference type="ARBA" id="ARBA00022807"/>
    </source>
</evidence>
<evidence type="ECO:0000256" key="2">
    <source>
        <dbReference type="ARBA" id="ARBA00012759"/>
    </source>
</evidence>
<feature type="region of interest" description="Disordered" evidence="7">
    <location>
        <begin position="2932"/>
        <end position="2960"/>
    </location>
</feature>
<feature type="compositionally biased region" description="Acidic residues" evidence="7">
    <location>
        <begin position="3066"/>
        <end position="3075"/>
    </location>
</feature>
<dbReference type="PANTHER" id="PTHR13367:SF32">
    <property type="entry name" value="DUF6606 DOMAIN-CONTAINING PROTEIN"/>
    <property type="match status" value="1"/>
</dbReference>
<gene>
    <name evidence="11" type="ORF">IFR04_011169</name>
</gene>
<dbReference type="PANTHER" id="PTHR13367">
    <property type="entry name" value="UBIQUITIN THIOESTERASE"/>
    <property type="match status" value="1"/>
</dbReference>
<dbReference type="GO" id="GO:0006508">
    <property type="term" value="P:proteolysis"/>
    <property type="evidence" value="ECO:0007669"/>
    <property type="project" value="UniProtKB-KW"/>
</dbReference>
<proteinExistence type="predicted"/>
<dbReference type="InterPro" id="IPR022105">
    <property type="entry name" value="DUF3645"/>
</dbReference>
<dbReference type="InterPro" id="IPR051346">
    <property type="entry name" value="OTU_Deubiquitinase"/>
</dbReference>
<dbReference type="Pfam" id="PF12359">
    <property type="entry name" value="DUF3645"/>
    <property type="match status" value="1"/>
</dbReference>
<feature type="compositionally biased region" description="Acidic residues" evidence="7">
    <location>
        <begin position="2932"/>
        <end position="2942"/>
    </location>
</feature>
<evidence type="ECO:0000259" key="8">
    <source>
        <dbReference type="Pfam" id="PF12340"/>
    </source>
</evidence>
<sequence>MAAIRSPESRFLEDVFNHVALPPRLPGRQDVNIPSIERALMDRLLIATSKVFSGVTDGGAESLRRSLEIAKRVNLNGRLTKTSLLAAFRDLNDTDFILVHVSQQNAALIVRREKRQVPSTFYEDSISTDTKHSALSEEVVFEAFEASSLSENVLAAKGALQWDFPGNSVAIPVSDFNNPQFQEELAIFLEKASTESIKQFAAHIYKAGSLTYESRDTVDPALITSMLMTVLEVMGRRIAPRLLRKNVRDDVSWNNGAVPWRRCPMWLVLRVAVQRHLCLTNGGHLGRAQYKTMMCFLLSRLLNDCISQIHPELSSHLKSKLCRRILKLKREKETVPLQRLEEYEKLLVGANPSLKQSVSFATEQIKVKWDATKKALQRPVLPLPQRWLNSYLHLRCSRGYLKQFLDSWQSQKLVRNNHIQSLPQAYRHAARFSKPTAMFANHYFLLSDKEVEIEYESIETIGELTATQCKENCMGISEAINDYLDQVGSSYDSNSEQKSLMLLTVMELWMAMDSTAIKAFGILGAFNTGFAANILDVLQLARRKDMLRLKKIRAYIQLRDSNSKYPKLTMFSSVQKGCFAERFYDESPDSHALFALHKLIEEDAYRSREEKEEELQTKTMEFEEIARELMVATCTRSTIGPHGRASSDEGCRHCHLLFRKSHCAIRVHEHPLPADPAQAKAAVFEMAGPEALLAYREATWRILGTLGLVPQLSSPLPGEHPRMLLRNYKRLVPYATRSRRQSFCLASTSKSFKVTHYTIVPLPTTLEAVCKPNGLHLNYYDIRLELWPGELYQRPSFAHHCRMDIPQTSPFTIFNNSPNFDAASVGPSSHEITASQTRCPQGTNVHEYLAFQTLFAGKSRRWPQMLVELGSSNINFSTDAVASLVQFLALQAGPDQEGNSLGIIYAVFEDPSFCERLLSQLDQRLTAIASNWRDTNTMESLITLGLRIFELSTEVTDAAVIFLNKARIVTNNWVLTLRNETQQATDADTALRCSKYALAAALLCRRTFAIYLDEERHLDANALQCFIQSSVTLQDNIGENPHHLTQVVKNFLVRDLKMVSQLKEVLLSALKCNEETLVTSVSSFWHGGKVSDSGSAPRVEYLLHPDERWIQIEINTNSFVQQQIIHFNFLEGHLLVMGKPVGKLPSEYAESMVVQRLFGTQNLLTFPSHLPDQDAGTWYGLRAKIVLRDVAKQRDPFTGHLFSVPLRQRSILVPMGDVRTEIFGPHISMTVSNNGDYGRYVINDTLGRLDCAAEPRLLYLKAAYHAYTSFVVPDPLTGRTGTEEAIHCLKSGTLQPWIPVTPGPYRGLQLISRLTPLREYYPRNSKVMQQTTWQVDDKLTTNIQYDGFRCLVEDILRKSEELSKFALTKVELEPLSPSGPTHLVFRSQLRHQCYSRATSADLLSPIEKEVYVARDHSKITRRRANVAECASLLQKWPSLLKTTQDFAGILQDWSNFQGYTAPFDKALLTDALDVDWQNDWGSLATFCRNSTCDDVYQLTFLLGTMSFRSDANMAALRTLIAYSVIHDLKLPDPPAHPAYCAFRPDQVPNLAYVKQLLEPCLVKYGGDERTTAEFNISHKWRKRLEAAELAHNQQLEKDTKVLADFLLRQWPCAEPNLDGFTTPVLINMGEAIGVIRQEWLRLFRNLELSAYVSQVQLILDKHRRNEKETCELVDFDSQQLETFSVIKPAPILLTLPEILLEVRSDTFTNLSDTGFGSLQKHTQYSVHQQVLPNRQGLKSLPTLPLNEIQQLQHIMAITNQSSSTVERRYGEDLGRSLAALKQSNFKSLSRPSAISPQQLLAAIGEAKVDTQSKLQGINAILESSNYEGVYWLKHGGMWPSVKPVTILETLRSTSKIPFTDRLRDILVKYALSITALQRLLRLEDAFKKGNLHRLAEEQENTGHHNWNPSQHPDWVLLEIDANVLIRPGQIDVALATISPASDSNSVLQMNMGQGKTSCIIPMAAAVLADSKDLLRVIVPKSLLLQTGQLLHARLGGLIGRELRHVPFSRKTSTDFDTIGVFLDIHRNMQESSGVVIALPEHLLSFKLSGLQRLSDGRIPEAKSMIQVQSWLSQRSRDIIDECDSILALRTQLIYPSGSQKTVDGHPVRWEVIETLLSRVDGHLYELQKSYPRSIEVVRREQGGFPVMFFLRKDVEDELISRLIDDIYRGRSSIFPADCTQRERQIIRDYISQPKVKKQTWERVNKMFRDKPPLRQSMHLLRGLFVHRILLMTLKKRWNVQYGLHPTRDPIAVPYHAKGTLTNGQPSDQAEWGHPDVAILFTCLAFYYDGLSMAHLSQTLEHVLKCDDPNQVYDRFSQKSSLPDALREWSAINVDDEIQLTEVLSHLRYNVVVIDYFLNNFVFPRHAKQFQVKLQASGWDIPLASTTSSKRLTTGFSGTNDGKRMLPMTIQQHDLQGLAHTNAEVLTYLLRNQRYILAADNFGRHISEIALLHKIHAAKGPKIRVLIDAGAQILEMSNIDLVRAWLDIDLEAQAAIYFNESSKPMVIYRNNYARQTPLLATPFADDLSGCLVYMDEAHTRGTDLKMPADARGALTLGIGQTKDHTVQAAMRLRQLGTTQSITFFAPPEVNQSILDLSRKMTWEDITSYDVVRWLLEQTCRGIEQLQPLYFSQGADFCRRAQAELDHPQHLSDPKQREVYLGCLRQLEQQTLEQLYGPNMRAKSAMAIDKYAPELRVLVEKLQEDRDGYQDNANAVNGSALQEVEQEREVAYEVEAVREVQVPVHYVPLKPTPMHRDLFTFASTGRMAADSAAYELAFATMQRFSIGKKFGVSNLGTSGKLYVSTEFMRTVKVQPGDTAYDNFQRPVQWVLFSTVADVAIIIVPEEAEQLLTRLQNVTFPASHILSYAAPITRKMLHFNDLKYYAVPALPSNWEAPTWLRTELGIYSGRLYFNFAEYSSILAFLGVKETTSRIEEDEDVEDIQTSEESAANESKENGGDVKTRKAFTRKPLAFLQEWLAVRRKGQDFAETPMGYICQGKQLSENHPFFRQLEAEGCSKKAPVAKARVVAEQLDDDDDDEGHDEFHDAVYDPVCDEDDKFDYSAHNEDEGSEDDDVSD</sequence>
<dbReference type="OrthoDB" id="3182339at2759"/>
<dbReference type="InterPro" id="IPR027417">
    <property type="entry name" value="P-loop_NTPase"/>
</dbReference>
<reference evidence="11" key="1">
    <citation type="submission" date="2021-02" db="EMBL/GenBank/DDBJ databases">
        <title>Genome sequence Cadophora malorum strain M34.</title>
        <authorList>
            <person name="Stefanovic E."/>
            <person name="Vu D."/>
            <person name="Scully C."/>
            <person name="Dijksterhuis J."/>
            <person name="Roader J."/>
            <person name="Houbraken J."/>
        </authorList>
    </citation>
    <scope>NUCLEOTIDE SEQUENCE</scope>
    <source>
        <strain evidence="11">M34</strain>
    </source>
</reference>
<feature type="domain" description="DUF3638" evidence="8">
    <location>
        <begin position="1903"/>
        <end position="2126"/>
    </location>
</feature>
<dbReference type="Pfam" id="PF20255">
    <property type="entry name" value="DUF6606"/>
    <property type="match status" value="1"/>
</dbReference>
<dbReference type="InterPro" id="IPR022099">
    <property type="entry name" value="DUF3638"/>
</dbReference>
<evidence type="ECO:0000313" key="11">
    <source>
        <dbReference type="EMBL" id="KAG4415712.1"/>
    </source>
</evidence>
<accession>A0A8H7TAT0</accession>
<evidence type="ECO:0000256" key="3">
    <source>
        <dbReference type="ARBA" id="ARBA00022670"/>
    </source>
</evidence>
<evidence type="ECO:0000256" key="7">
    <source>
        <dbReference type="SAM" id="MobiDB-lite"/>
    </source>
</evidence>
<dbReference type="GO" id="GO:0004843">
    <property type="term" value="F:cysteine-type deubiquitinase activity"/>
    <property type="evidence" value="ECO:0007669"/>
    <property type="project" value="UniProtKB-EC"/>
</dbReference>
<dbReference type="SUPFAM" id="SSF52540">
    <property type="entry name" value="P-loop containing nucleoside triphosphate hydrolases"/>
    <property type="match status" value="1"/>
</dbReference>
<evidence type="ECO:0000256" key="4">
    <source>
        <dbReference type="ARBA" id="ARBA00022786"/>
    </source>
</evidence>
<evidence type="ECO:0000313" key="12">
    <source>
        <dbReference type="Proteomes" id="UP000664132"/>
    </source>
</evidence>
<dbReference type="EMBL" id="JAFJYH010000212">
    <property type="protein sequence ID" value="KAG4415712.1"/>
    <property type="molecule type" value="Genomic_DNA"/>
</dbReference>
<name>A0A8H7TAT0_9HELO</name>
<feature type="domain" description="DUF6606" evidence="10">
    <location>
        <begin position="15"/>
        <end position="303"/>
    </location>
</feature>
<evidence type="ECO:0000259" key="10">
    <source>
        <dbReference type="Pfam" id="PF20255"/>
    </source>
</evidence>
<dbReference type="Pfam" id="PF12340">
    <property type="entry name" value="DUF3638"/>
    <property type="match status" value="1"/>
</dbReference>
<keyword evidence="6" id="KW-0788">Thiol protease</keyword>
<evidence type="ECO:0000259" key="9">
    <source>
        <dbReference type="Pfam" id="PF12359"/>
    </source>
</evidence>
<comment type="catalytic activity">
    <reaction evidence="1">
        <text>Thiol-dependent hydrolysis of ester, thioester, amide, peptide and isopeptide bonds formed by the C-terminal Gly of ubiquitin (a 76-residue protein attached to proteins as an intracellular targeting signal).</text>
        <dbReference type="EC" id="3.4.19.12"/>
    </reaction>
</comment>
<comment type="caution">
    <text evidence="11">The sequence shown here is derived from an EMBL/GenBank/DDBJ whole genome shotgun (WGS) entry which is preliminary data.</text>
</comment>
<keyword evidence="12" id="KW-1185">Reference proteome</keyword>
<dbReference type="InterPro" id="IPR046541">
    <property type="entry name" value="DUF6606"/>
</dbReference>
<organism evidence="11 12">
    <name type="scientific">Cadophora malorum</name>
    <dbReference type="NCBI Taxonomy" id="108018"/>
    <lineage>
        <taxon>Eukaryota</taxon>
        <taxon>Fungi</taxon>
        <taxon>Dikarya</taxon>
        <taxon>Ascomycota</taxon>
        <taxon>Pezizomycotina</taxon>
        <taxon>Leotiomycetes</taxon>
        <taxon>Helotiales</taxon>
        <taxon>Ploettnerulaceae</taxon>
        <taxon>Cadophora</taxon>
    </lineage>
</organism>
<feature type="region of interest" description="Disordered" evidence="7">
    <location>
        <begin position="3028"/>
        <end position="3075"/>
    </location>
</feature>
<keyword evidence="4" id="KW-0833">Ubl conjugation pathway</keyword>
<protein>
    <recommendedName>
        <fullName evidence="2">ubiquitinyl hydrolase 1</fullName>
        <ecNumber evidence="2">3.4.19.12</ecNumber>
    </recommendedName>
</protein>
<evidence type="ECO:0000256" key="1">
    <source>
        <dbReference type="ARBA" id="ARBA00000707"/>
    </source>
</evidence>
<evidence type="ECO:0000256" key="5">
    <source>
        <dbReference type="ARBA" id="ARBA00022801"/>
    </source>
</evidence>
<feature type="compositionally biased region" description="Acidic residues" evidence="7">
    <location>
        <begin position="3029"/>
        <end position="3039"/>
    </location>
</feature>
<keyword evidence="3" id="KW-0645">Protease</keyword>
<feature type="compositionally biased region" description="Basic and acidic residues" evidence="7">
    <location>
        <begin position="2950"/>
        <end position="2960"/>
    </location>
</feature>
<feature type="domain" description="DUF3645" evidence="9">
    <location>
        <begin position="2244"/>
        <end position="2281"/>
    </location>
</feature>